<evidence type="ECO:0000256" key="1">
    <source>
        <dbReference type="ARBA" id="ARBA00004651"/>
    </source>
</evidence>
<protein>
    <submittedName>
        <fullName evidence="8">Putative membrane protein</fullName>
    </submittedName>
</protein>
<evidence type="ECO:0000256" key="7">
    <source>
        <dbReference type="SAM" id="Phobius"/>
    </source>
</evidence>
<evidence type="ECO:0000313" key="9">
    <source>
        <dbReference type="Proteomes" id="UP000198706"/>
    </source>
</evidence>
<proteinExistence type="inferred from homology"/>
<feature type="transmembrane region" description="Helical" evidence="7">
    <location>
        <begin position="109"/>
        <end position="128"/>
    </location>
</feature>
<reference evidence="8 9" key="1">
    <citation type="submission" date="2016-10" db="EMBL/GenBank/DDBJ databases">
        <authorList>
            <person name="de Groot N.N."/>
        </authorList>
    </citation>
    <scope>NUCLEOTIDE SEQUENCE [LARGE SCALE GENOMIC DNA]</scope>
    <source>
        <strain evidence="8 9">JCM 21544</strain>
    </source>
</reference>
<evidence type="ECO:0000256" key="2">
    <source>
        <dbReference type="ARBA" id="ARBA00005779"/>
    </source>
</evidence>
<keyword evidence="4 7" id="KW-0812">Transmembrane</keyword>
<keyword evidence="6 7" id="KW-0472">Membrane</keyword>
<evidence type="ECO:0000256" key="3">
    <source>
        <dbReference type="ARBA" id="ARBA00022475"/>
    </source>
</evidence>
<evidence type="ECO:0000256" key="6">
    <source>
        <dbReference type="ARBA" id="ARBA00023136"/>
    </source>
</evidence>
<dbReference type="PANTHER" id="PTHR40043">
    <property type="entry name" value="UPF0719 INNER MEMBRANE PROTEIN YJFL"/>
    <property type="match status" value="1"/>
</dbReference>
<keyword evidence="3" id="KW-1003">Cell membrane</keyword>
<dbReference type="RefSeq" id="WP_084338221.1">
    <property type="nucleotide sequence ID" value="NZ_CBKZNZ010000082.1"/>
</dbReference>
<keyword evidence="5 7" id="KW-1133">Transmembrane helix</keyword>
<dbReference type="STRING" id="137658.SAMN05216186_12422"/>
<accession>A0A1G9L654</accession>
<dbReference type="AlphaFoldDB" id="A0A1G9L654"/>
<dbReference type="Pfam" id="PF03994">
    <property type="entry name" value="DUF350"/>
    <property type="match status" value="1"/>
</dbReference>
<comment type="similarity">
    <text evidence="2">Belongs to the UPF0719 family.</text>
</comment>
<feature type="transmembrane region" description="Helical" evidence="7">
    <location>
        <begin position="12"/>
        <end position="31"/>
    </location>
</feature>
<feature type="transmembrane region" description="Helical" evidence="7">
    <location>
        <begin position="75"/>
        <end position="97"/>
    </location>
</feature>
<name>A0A1G9L654_9PSED</name>
<dbReference type="PANTHER" id="PTHR40043:SF1">
    <property type="entry name" value="UPF0719 INNER MEMBRANE PROTEIN YJFL"/>
    <property type="match status" value="1"/>
</dbReference>
<evidence type="ECO:0000313" key="8">
    <source>
        <dbReference type="EMBL" id="SDL57450.1"/>
    </source>
</evidence>
<dbReference type="InterPro" id="IPR007140">
    <property type="entry name" value="DUF350"/>
</dbReference>
<feature type="transmembrane region" description="Helical" evidence="7">
    <location>
        <begin position="43"/>
        <end position="63"/>
    </location>
</feature>
<evidence type="ECO:0000256" key="4">
    <source>
        <dbReference type="ARBA" id="ARBA00022692"/>
    </source>
</evidence>
<comment type="subcellular location">
    <subcellularLocation>
        <location evidence="1">Cell membrane</location>
        <topology evidence="1">Multi-pass membrane protein</topology>
    </subcellularLocation>
</comment>
<dbReference type="GO" id="GO:0005886">
    <property type="term" value="C:plasma membrane"/>
    <property type="evidence" value="ECO:0007669"/>
    <property type="project" value="UniProtKB-SubCell"/>
</dbReference>
<dbReference type="OrthoDB" id="5573330at2"/>
<evidence type="ECO:0000256" key="5">
    <source>
        <dbReference type="ARBA" id="ARBA00022989"/>
    </source>
</evidence>
<dbReference type="Proteomes" id="UP000198706">
    <property type="component" value="Unassembled WGS sequence"/>
</dbReference>
<gene>
    <name evidence="8" type="ORF">SAMN05216186_12422</name>
</gene>
<keyword evidence="9" id="KW-1185">Reference proteome</keyword>
<organism evidence="8 9">
    <name type="scientific">Pseudomonas indica</name>
    <dbReference type="NCBI Taxonomy" id="137658"/>
    <lineage>
        <taxon>Bacteria</taxon>
        <taxon>Pseudomonadati</taxon>
        <taxon>Pseudomonadota</taxon>
        <taxon>Gammaproteobacteria</taxon>
        <taxon>Pseudomonadales</taxon>
        <taxon>Pseudomonadaceae</taxon>
        <taxon>Pseudomonas</taxon>
    </lineage>
</organism>
<dbReference type="EMBL" id="FNFD01000024">
    <property type="protein sequence ID" value="SDL57450.1"/>
    <property type="molecule type" value="Genomic_DNA"/>
</dbReference>
<sequence>MTLLQTLPNFFLYLSSALALFCLFIGLYIRLTPYHELELIRQGNTAAACALLGTALGFVLPLASSIAHSASLRDMLVWGGIAMLVQGLVFLGSARLIPELKQGIVEGKVAHGLFLGGCALCVGIVNAACLVY</sequence>